<proteinExistence type="predicted"/>
<accession>A0ABU3SYY8</accession>
<gene>
    <name evidence="1" type="ORF">RS130_16030</name>
</gene>
<evidence type="ECO:0000313" key="2">
    <source>
        <dbReference type="Proteomes" id="UP001247805"/>
    </source>
</evidence>
<keyword evidence="2" id="KW-1185">Reference proteome</keyword>
<dbReference type="Proteomes" id="UP001247805">
    <property type="component" value="Unassembled WGS sequence"/>
</dbReference>
<organism evidence="1 2">
    <name type="scientific">Paraglaciecola aquimarina</name>
    <dbReference type="NCBI Taxonomy" id="1235557"/>
    <lineage>
        <taxon>Bacteria</taxon>
        <taxon>Pseudomonadati</taxon>
        <taxon>Pseudomonadota</taxon>
        <taxon>Gammaproteobacteria</taxon>
        <taxon>Alteromonadales</taxon>
        <taxon>Alteromonadaceae</taxon>
        <taxon>Paraglaciecola</taxon>
    </lineage>
</organism>
<dbReference type="RefSeq" id="WP_316026753.1">
    <property type="nucleotide sequence ID" value="NZ_JAWDIO010000002.1"/>
</dbReference>
<sequence>MYTACYRLVFSELGIKSELAINEEWYLIPYIGAAFDYGYTSGQQSGFNNLRLGAELAVSVSADMAISALFEQSLGGSSIKDEPQNKADISYVWYLLHNDILVLNYLLTLVTQLTV</sequence>
<dbReference type="EMBL" id="JAWDIO010000002">
    <property type="protein sequence ID" value="MDU0355206.1"/>
    <property type="molecule type" value="Genomic_DNA"/>
</dbReference>
<comment type="caution">
    <text evidence="1">The sequence shown here is derived from an EMBL/GenBank/DDBJ whole genome shotgun (WGS) entry which is preliminary data.</text>
</comment>
<name>A0ABU3SYY8_9ALTE</name>
<protein>
    <submittedName>
        <fullName evidence="1">Uncharacterized protein</fullName>
    </submittedName>
</protein>
<evidence type="ECO:0000313" key="1">
    <source>
        <dbReference type="EMBL" id="MDU0355206.1"/>
    </source>
</evidence>
<reference evidence="1 2" key="1">
    <citation type="submission" date="2023-10" db="EMBL/GenBank/DDBJ databases">
        <title>Glaciecola aquimarina strain GGW-M5 nov., isolated from a coastal seawater.</title>
        <authorList>
            <person name="Bayburt H."/>
            <person name="Kim J.M."/>
            <person name="Choi B.J."/>
            <person name="Jeon C.O."/>
        </authorList>
    </citation>
    <scope>NUCLEOTIDE SEQUENCE [LARGE SCALE GENOMIC DNA]</scope>
    <source>
        <strain evidence="1 2">KCTC 32108</strain>
    </source>
</reference>